<keyword evidence="5 8" id="KW-0067">ATP-binding</keyword>
<dbReference type="InterPro" id="IPR003439">
    <property type="entry name" value="ABC_transporter-like_ATP-bd"/>
</dbReference>
<protein>
    <submittedName>
        <fullName evidence="8">ABC transporter ATP-binding protein</fullName>
    </submittedName>
</protein>
<accession>A0A5C4TFE7</accession>
<reference evidence="8 9" key="1">
    <citation type="submission" date="2019-05" db="EMBL/GenBank/DDBJ databases">
        <title>We sequenced the genome of Paenibacillus hemerocallicola KCTC 33185 for further insight into its adaptation and study the phylogeny of Paenibacillus.</title>
        <authorList>
            <person name="Narsing Rao M.P."/>
        </authorList>
    </citation>
    <scope>NUCLEOTIDE SEQUENCE [LARGE SCALE GENOMIC DNA]</scope>
    <source>
        <strain evidence="8 9">KCTC 33185</strain>
    </source>
</reference>
<dbReference type="InterPro" id="IPR027417">
    <property type="entry name" value="P-loop_NTPase"/>
</dbReference>
<dbReference type="SMART" id="SM00382">
    <property type="entry name" value="AAA"/>
    <property type="match status" value="1"/>
</dbReference>
<organism evidence="8 9">
    <name type="scientific">Paenibacillus hemerocallicola</name>
    <dbReference type="NCBI Taxonomy" id="1172614"/>
    <lineage>
        <taxon>Bacteria</taxon>
        <taxon>Bacillati</taxon>
        <taxon>Bacillota</taxon>
        <taxon>Bacilli</taxon>
        <taxon>Bacillales</taxon>
        <taxon>Paenibacillaceae</taxon>
        <taxon>Paenibacillus</taxon>
    </lineage>
</organism>
<evidence type="ECO:0000256" key="3">
    <source>
        <dbReference type="ARBA" id="ARBA00022475"/>
    </source>
</evidence>
<dbReference type="RefSeq" id="WP_139600598.1">
    <property type="nucleotide sequence ID" value="NZ_VDCQ01000003.1"/>
</dbReference>
<dbReference type="CDD" id="cd03293">
    <property type="entry name" value="ABC_NrtD_SsuB_transporters"/>
    <property type="match status" value="1"/>
</dbReference>
<feature type="domain" description="ABC transporter" evidence="7">
    <location>
        <begin position="7"/>
        <end position="239"/>
    </location>
</feature>
<dbReference type="InterPro" id="IPR017871">
    <property type="entry name" value="ABC_transporter-like_CS"/>
</dbReference>
<evidence type="ECO:0000256" key="4">
    <source>
        <dbReference type="ARBA" id="ARBA00022741"/>
    </source>
</evidence>
<dbReference type="PANTHER" id="PTHR42788">
    <property type="entry name" value="TAURINE IMPORT ATP-BINDING PROTEIN-RELATED"/>
    <property type="match status" value="1"/>
</dbReference>
<dbReference type="EMBL" id="VDCQ01000003">
    <property type="protein sequence ID" value="TNJ67695.1"/>
    <property type="molecule type" value="Genomic_DNA"/>
</dbReference>
<keyword evidence="6" id="KW-0472">Membrane</keyword>
<dbReference type="Gene3D" id="3.40.50.300">
    <property type="entry name" value="P-loop containing nucleotide triphosphate hydrolases"/>
    <property type="match status" value="1"/>
</dbReference>
<comment type="subcellular location">
    <subcellularLocation>
        <location evidence="1">Cell membrane</location>
        <topology evidence="1">Peripheral membrane protein</topology>
    </subcellularLocation>
</comment>
<dbReference type="PROSITE" id="PS50893">
    <property type="entry name" value="ABC_TRANSPORTER_2"/>
    <property type="match status" value="1"/>
</dbReference>
<evidence type="ECO:0000256" key="2">
    <source>
        <dbReference type="ARBA" id="ARBA00022448"/>
    </source>
</evidence>
<dbReference type="InterPro" id="IPR003593">
    <property type="entry name" value="AAA+_ATPase"/>
</dbReference>
<dbReference type="OrthoDB" id="18967at2"/>
<evidence type="ECO:0000313" key="8">
    <source>
        <dbReference type="EMBL" id="TNJ67695.1"/>
    </source>
</evidence>
<name>A0A5C4TFE7_9BACL</name>
<keyword evidence="9" id="KW-1185">Reference proteome</keyword>
<dbReference type="AlphaFoldDB" id="A0A5C4TFE7"/>
<dbReference type="Proteomes" id="UP000307943">
    <property type="component" value="Unassembled WGS sequence"/>
</dbReference>
<evidence type="ECO:0000259" key="7">
    <source>
        <dbReference type="PROSITE" id="PS50893"/>
    </source>
</evidence>
<dbReference type="PANTHER" id="PTHR42788:SF7">
    <property type="entry name" value="NITRATE ABC TRANSPORTER ATP-BINDING PROTEIN"/>
    <property type="match status" value="1"/>
</dbReference>
<evidence type="ECO:0000256" key="6">
    <source>
        <dbReference type="ARBA" id="ARBA00023136"/>
    </source>
</evidence>
<dbReference type="GO" id="GO:0005886">
    <property type="term" value="C:plasma membrane"/>
    <property type="evidence" value="ECO:0007669"/>
    <property type="project" value="UniProtKB-SubCell"/>
</dbReference>
<dbReference type="Pfam" id="PF00005">
    <property type="entry name" value="ABC_tran"/>
    <property type="match status" value="1"/>
</dbReference>
<evidence type="ECO:0000256" key="1">
    <source>
        <dbReference type="ARBA" id="ARBA00004202"/>
    </source>
</evidence>
<evidence type="ECO:0000256" key="5">
    <source>
        <dbReference type="ARBA" id="ARBA00022840"/>
    </source>
</evidence>
<evidence type="ECO:0000313" key="9">
    <source>
        <dbReference type="Proteomes" id="UP000307943"/>
    </source>
</evidence>
<proteinExistence type="predicted"/>
<keyword evidence="4" id="KW-0547">Nucleotide-binding</keyword>
<gene>
    <name evidence="8" type="ORF">FE784_02730</name>
</gene>
<dbReference type="GO" id="GO:0005524">
    <property type="term" value="F:ATP binding"/>
    <property type="evidence" value="ECO:0007669"/>
    <property type="project" value="UniProtKB-KW"/>
</dbReference>
<dbReference type="PROSITE" id="PS00211">
    <property type="entry name" value="ABC_TRANSPORTER_1"/>
    <property type="match status" value="1"/>
</dbReference>
<dbReference type="SUPFAM" id="SSF52540">
    <property type="entry name" value="P-loop containing nucleoside triphosphate hydrolases"/>
    <property type="match status" value="1"/>
</dbReference>
<dbReference type="InterPro" id="IPR050166">
    <property type="entry name" value="ABC_transporter_ATP-bind"/>
</dbReference>
<keyword evidence="3" id="KW-1003">Cell membrane</keyword>
<keyword evidence="2" id="KW-0813">Transport</keyword>
<comment type="caution">
    <text evidence="8">The sequence shown here is derived from an EMBL/GenBank/DDBJ whole genome shotgun (WGS) entry which is preliminary data.</text>
</comment>
<sequence>MVQSEAVQVLNVSKSFSQGKEKPEQVLRNISFHVKKGEIVTLLGQSGCGKSTLLNIIGRFEREDSGTVLFGGKTVDRPNRSCIMMFQNYGLLPWRSVLGNVELGLEEQGLNAKTRRTRALDYLRLVGLEDKADSFPLQLSGGMQQRVALARALAIEPELILMDEPFAALDTFTRYHLQNELLRIQKQSRTTIILVTHDIDEAVYLSDRILILSSNPGTIHKEIGVHTTKPRDRGHGDFQHFRKQILEQFHFNGAISAAEFSI</sequence>
<dbReference type="GO" id="GO:0016887">
    <property type="term" value="F:ATP hydrolysis activity"/>
    <property type="evidence" value="ECO:0007669"/>
    <property type="project" value="InterPro"/>
</dbReference>